<gene>
    <name evidence="1" type="ORF">Fadolivirus_1_1312</name>
</gene>
<reference evidence="1 2" key="1">
    <citation type="submission" date="2020-04" db="EMBL/GenBank/DDBJ databases">
        <title>Advantages and limits of metagenomic assembly and binning of a giant virus.</title>
        <authorList>
            <person name="Schulz F."/>
            <person name="Andreani J."/>
            <person name="Francis R."/>
            <person name="Boudjemaa H."/>
            <person name="Bou Khalil J.Y."/>
            <person name="Lee J."/>
            <person name="La Scola B."/>
            <person name="Woyke T."/>
        </authorList>
    </citation>
    <scope>NUCLEOTIDE SEQUENCE [LARGE SCALE GENOMIC DNA]</scope>
    <source>
        <strain evidence="1 2">FV1/VV64</strain>
    </source>
</reference>
<evidence type="ECO:0000313" key="1">
    <source>
        <dbReference type="EMBL" id="QKF94770.1"/>
    </source>
</evidence>
<evidence type="ECO:0000313" key="2">
    <source>
        <dbReference type="Proteomes" id="UP001162001"/>
    </source>
</evidence>
<organism evidence="1 2">
    <name type="scientific">Fadolivirus FV1/VV64</name>
    <dbReference type="NCBI Taxonomy" id="3070911"/>
    <lineage>
        <taxon>Viruses</taxon>
        <taxon>Varidnaviria</taxon>
        <taxon>Bamfordvirae</taxon>
        <taxon>Nucleocytoviricota</taxon>
        <taxon>Megaviricetes</taxon>
        <taxon>Imitervirales</taxon>
        <taxon>Mimiviridae</taxon>
        <taxon>Klosneuvirinae</taxon>
        <taxon>Fadolivirus</taxon>
        <taxon>Fadolivirus algeromassiliense</taxon>
    </lineage>
</organism>
<dbReference type="PANTHER" id="PTHR35580">
    <property type="entry name" value="CELL SURFACE GLYCOPROTEIN (S-LAYER PROTEIN)-LIKE PROTEIN"/>
    <property type="match status" value="1"/>
</dbReference>
<keyword evidence="2" id="KW-1185">Reference proteome</keyword>
<dbReference type="EMBL" id="MT418680">
    <property type="protein sequence ID" value="QKF94770.1"/>
    <property type="molecule type" value="Genomic_DNA"/>
</dbReference>
<dbReference type="PANTHER" id="PTHR35580:SF1">
    <property type="entry name" value="PHYTASE-LIKE DOMAIN-CONTAINING PROTEIN"/>
    <property type="match status" value="1"/>
</dbReference>
<accession>A0A7D3UU09</accession>
<dbReference type="Gene3D" id="2.40.10.500">
    <property type="match status" value="3"/>
</dbReference>
<proteinExistence type="predicted"/>
<sequence>MTEPVLQWIKQEPVFNTTGNDVNVSSTVDGSGNVYVAYRTDGTISGGTLSGLTDIVVFKLDTNGVHQWSKQETVFNTTGNNFSPSIAVDGSGNVYIAYTTNGTVSGGTLSGPNDIVVFKLDTNGNHQWNRQQSTFNTSLSDNQPSIAVHNNGNIYVAYQTNGTISGGTLSGTNDIVVFKLDTDGNHQWSKQQSTFNTNGTNGVPSISVDSNENIYVSYETNGTISGGTFSGISDLVVFKLDKDGNHQWSKQQSIFNTSNLDGLSSIAVDGNDNVYIAYQTNGTVSGGTTSGATDIVVFKLDTNGTHQWSKQETIFNTIGSESFPSIALDQNGNVYVAYHTNGIVSGGTFAGVSDIVVFKLDTNGVHQWSKQQTVFNTTLNDNLASIGIDDDGNIYVAYATTGTVSGGTFSGIRDIAVFKLAKQLKQDTTFKSLADCFATYLGNLDPTTPYMDVLSVLIGFCDLLKQRIEIERKLNKANLTNASCDFFNKSTYQQSLCKKVNYESLLASLSMVKTILECDVSNYVNLNSPAISILTNLFGPSGEWLNPTMSCFDDLTLYYNNKACGSTGIVWEPIITECMEDAILLVC</sequence>
<dbReference type="SUPFAM" id="SSF63829">
    <property type="entry name" value="Calcium-dependent phosphotriesterase"/>
    <property type="match status" value="1"/>
</dbReference>
<dbReference type="Proteomes" id="UP001162001">
    <property type="component" value="Segment"/>
</dbReference>
<dbReference type="InterPro" id="IPR052918">
    <property type="entry name" value="Motility_Chemotaxis_Reg"/>
</dbReference>
<name>A0A7D3UU09_9VIRU</name>
<protein>
    <submittedName>
        <fullName evidence="1">NHl repeat unit of beta-propeller protein</fullName>
    </submittedName>
</protein>